<gene>
    <name evidence="2" type="ORF">MCOS_LOCUS7710</name>
</gene>
<accession>A0A158QVD5</accession>
<feature type="region of interest" description="Disordered" evidence="1">
    <location>
        <begin position="266"/>
        <end position="289"/>
    </location>
</feature>
<reference evidence="2 3" key="2">
    <citation type="submission" date="2018-10" db="EMBL/GenBank/DDBJ databases">
        <authorList>
            <consortium name="Pathogen Informatics"/>
        </authorList>
    </citation>
    <scope>NUCLEOTIDE SEQUENCE [LARGE SCALE GENOMIC DNA]</scope>
</reference>
<protein>
    <submittedName>
        <fullName evidence="4">SMN domain-containing protein</fullName>
    </submittedName>
</protein>
<dbReference type="AlphaFoldDB" id="A0A158QVD5"/>
<feature type="compositionally biased region" description="Basic residues" evidence="1">
    <location>
        <begin position="89"/>
        <end position="102"/>
    </location>
</feature>
<evidence type="ECO:0000313" key="3">
    <source>
        <dbReference type="Proteomes" id="UP000267029"/>
    </source>
</evidence>
<organism evidence="4">
    <name type="scientific">Mesocestoides corti</name>
    <name type="common">Flatworm</name>
    <dbReference type="NCBI Taxonomy" id="53468"/>
    <lineage>
        <taxon>Eukaryota</taxon>
        <taxon>Metazoa</taxon>
        <taxon>Spiralia</taxon>
        <taxon>Lophotrochozoa</taxon>
        <taxon>Platyhelminthes</taxon>
        <taxon>Cestoda</taxon>
        <taxon>Eucestoda</taxon>
        <taxon>Cyclophyllidea</taxon>
        <taxon>Mesocestoididae</taxon>
        <taxon>Mesocestoides</taxon>
    </lineage>
</organism>
<feature type="compositionally biased region" description="Polar residues" evidence="1">
    <location>
        <begin position="1"/>
        <end position="18"/>
    </location>
</feature>
<feature type="region of interest" description="Disordered" evidence="1">
    <location>
        <begin position="1"/>
        <end position="34"/>
    </location>
</feature>
<evidence type="ECO:0000313" key="2">
    <source>
        <dbReference type="EMBL" id="VDD81707.1"/>
    </source>
</evidence>
<evidence type="ECO:0000313" key="4">
    <source>
        <dbReference type="WBParaSite" id="MCOS_0000770901-mRNA-1"/>
    </source>
</evidence>
<feature type="region of interest" description="Disordered" evidence="1">
    <location>
        <begin position="71"/>
        <end position="115"/>
    </location>
</feature>
<evidence type="ECO:0000256" key="1">
    <source>
        <dbReference type="SAM" id="MobiDB-lite"/>
    </source>
</evidence>
<feature type="compositionally biased region" description="Low complexity" evidence="1">
    <location>
        <begin position="75"/>
        <end position="88"/>
    </location>
</feature>
<dbReference type="OrthoDB" id="6284559at2759"/>
<dbReference type="Proteomes" id="UP000267029">
    <property type="component" value="Unassembled WGS sequence"/>
</dbReference>
<keyword evidence="3" id="KW-1185">Reference proteome</keyword>
<dbReference type="EMBL" id="UXSR01005398">
    <property type="protein sequence ID" value="VDD81707.1"/>
    <property type="molecule type" value="Genomic_DNA"/>
</dbReference>
<reference evidence="4" key="1">
    <citation type="submission" date="2016-04" db="UniProtKB">
        <authorList>
            <consortium name="WormBaseParasite"/>
        </authorList>
    </citation>
    <scope>IDENTIFICATION</scope>
</reference>
<sequence length="354" mass="37927">MFQTMCETNDSLPPTNVGSRVWPPADGTSGTNPEDFDEIWDDSELLAHYKQVEMQVKAQVEAFRAGQAGLPPVPAESAVNAPNPSSSSNRKKRRHNKNKQKAKAGVPSSPSVAGGVPQCSRCPLGVDLNHWSTSPCQSPSEDPASLLAQTATAVAPESTAVPNTSTEPADIAPVYSWLLPSVDVPPEFLPPFSGGQCCRYVCSENKLNAYCGVICCVAIHTCNPHSPNRSNIIFLYHANPSSRCFDFRSCSHHHFLLPPSASEATAATTTTPSSQPIAPSSSSSSSQLQSTTNNLVSSLPLTTANGEIDTAALLRAWYEAGYAMGQAHAEQVSRIPLSPCCFDRRCDRRVQEVD</sequence>
<proteinExistence type="predicted"/>
<dbReference type="WBParaSite" id="MCOS_0000770901-mRNA-1">
    <property type="protein sequence ID" value="MCOS_0000770901-mRNA-1"/>
    <property type="gene ID" value="MCOS_0000770901"/>
</dbReference>
<name>A0A158QVD5_MESCO</name>